<protein>
    <submittedName>
        <fullName evidence="1">Uncharacterized protein</fullName>
    </submittedName>
</protein>
<dbReference type="Proteomes" id="UP000266506">
    <property type="component" value="Unassembled WGS sequence"/>
</dbReference>
<dbReference type="InParanoid" id="A0A397RUL3"/>
<organism evidence="1 2">
    <name type="scientific">Anaeroplasma bactoclasticum</name>
    <dbReference type="NCBI Taxonomy" id="2088"/>
    <lineage>
        <taxon>Bacteria</taxon>
        <taxon>Bacillati</taxon>
        <taxon>Mycoplasmatota</taxon>
        <taxon>Mollicutes</taxon>
        <taxon>Anaeroplasmatales</taxon>
        <taxon>Anaeroplasmataceae</taxon>
        <taxon>Anaeroplasma</taxon>
    </lineage>
</organism>
<reference evidence="1 2" key="1">
    <citation type="submission" date="2018-08" db="EMBL/GenBank/DDBJ databases">
        <title>Genomic Encyclopedia of Archaeal and Bacterial Type Strains, Phase II (KMG-II): from individual species to whole genera.</title>
        <authorList>
            <person name="Goeker M."/>
        </authorList>
    </citation>
    <scope>NUCLEOTIDE SEQUENCE [LARGE SCALE GENOMIC DNA]</scope>
    <source>
        <strain evidence="1 2">ATCC 27112</strain>
    </source>
</reference>
<evidence type="ECO:0000313" key="2">
    <source>
        <dbReference type="Proteomes" id="UP000266506"/>
    </source>
</evidence>
<dbReference type="EMBL" id="QXEV01000010">
    <property type="protein sequence ID" value="RIA75825.1"/>
    <property type="molecule type" value="Genomic_DNA"/>
</dbReference>
<evidence type="ECO:0000313" key="1">
    <source>
        <dbReference type="EMBL" id="RIA75825.1"/>
    </source>
</evidence>
<sequence length="636" mass="75150">MEDKSLIKKYENFLKLNHLNISFESASDFIDLEEGPTLMELSMEYVKRGSLMRTKTTKIKYYHNALIIYKDNFAAKIAIVEANGFNVLDYEDILDKEYERLLNLDYLESKYYPNGTIDFSKYQETFNYLRGLRSYYITLVAKEDYDKAISIGNRILELNPCDHYHIKSSLCFLYLKLKDLMFIEDLFNDASIIVGTKELAHSFMAYLNKDINKSLEYLSDLEAVNPYLYRLVTGEVRLPENMQIESTYSDSIYVYLSFVTLGKDLEGYEEIVNKSKNEHFILKSLTKDEIDVLTVAVFENITYIHIDFIKKAAKNYHLVDYVSNFSDGRMESILIALTSRGIIKDNRITLYGIFVKDYLEEYLIKEAKRIKDEALELYKNNLDHQAEEKLMLSMDYSPHDFFLKKLYLFHKEPFDYHYARNLIHEMGLTYKEYDNNNYGNIHFRGMLEDAMDEIHYMYYKNAYQDGGLNGLIEAYTKLENQFVKYTNLIQMAQYLNHDLLPLDSIHSFYALYKEYIEKNTLSYDKIVNILKKSKLEYALYKKGINRIPYQILDEKFYRAYLGVLDVISLDEILSIEEMDVLISIAQGKIDDMKSSYSFLINAKALEKSFFLKSMNHKDEYELEEFVKEYLKKLKKI</sequence>
<keyword evidence="2" id="KW-1185">Reference proteome</keyword>
<gene>
    <name evidence="1" type="ORF">EI71_01122</name>
</gene>
<name>A0A397RUL3_9MOLU</name>
<accession>A0A397RUL3</accession>
<dbReference type="RefSeq" id="WP_119016265.1">
    <property type="nucleotide sequence ID" value="NZ_QXEV01000010.1"/>
</dbReference>
<dbReference type="AlphaFoldDB" id="A0A397RUL3"/>
<proteinExistence type="predicted"/>
<comment type="caution">
    <text evidence="1">The sequence shown here is derived from an EMBL/GenBank/DDBJ whole genome shotgun (WGS) entry which is preliminary data.</text>
</comment>